<evidence type="ECO:0000256" key="1">
    <source>
        <dbReference type="ARBA" id="ARBA00022801"/>
    </source>
</evidence>
<reference evidence="3" key="1">
    <citation type="submission" date="2022-01" db="EMBL/GenBank/DDBJ databases">
        <authorList>
            <person name="King R."/>
        </authorList>
    </citation>
    <scope>NUCLEOTIDE SEQUENCE</scope>
</reference>
<dbReference type="InterPro" id="IPR021109">
    <property type="entry name" value="Peptidase_aspartic_dom_sf"/>
</dbReference>
<evidence type="ECO:0000259" key="2">
    <source>
        <dbReference type="PROSITE" id="PS50175"/>
    </source>
</evidence>
<dbReference type="Gene3D" id="2.40.70.10">
    <property type="entry name" value="Acid Proteases"/>
    <property type="match status" value="1"/>
</dbReference>
<dbReference type="PROSITE" id="PS50175">
    <property type="entry name" value="ASP_PROT_RETROV"/>
    <property type="match status" value="1"/>
</dbReference>
<keyword evidence="4" id="KW-1185">Reference proteome</keyword>
<keyword evidence="1" id="KW-0378">Hydrolase</keyword>
<dbReference type="OrthoDB" id="6782854at2759"/>
<dbReference type="InterPro" id="IPR001995">
    <property type="entry name" value="Peptidase_A2_cat"/>
</dbReference>
<organism evidence="3 4">
    <name type="scientific">Ceutorhynchus assimilis</name>
    <name type="common">cabbage seed weevil</name>
    <dbReference type="NCBI Taxonomy" id="467358"/>
    <lineage>
        <taxon>Eukaryota</taxon>
        <taxon>Metazoa</taxon>
        <taxon>Ecdysozoa</taxon>
        <taxon>Arthropoda</taxon>
        <taxon>Hexapoda</taxon>
        <taxon>Insecta</taxon>
        <taxon>Pterygota</taxon>
        <taxon>Neoptera</taxon>
        <taxon>Endopterygota</taxon>
        <taxon>Coleoptera</taxon>
        <taxon>Polyphaga</taxon>
        <taxon>Cucujiformia</taxon>
        <taxon>Curculionidae</taxon>
        <taxon>Ceutorhynchinae</taxon>
        <taxon>Ceutorhynchus</taxon>
    </lineage>
</organism>
<feature type="domain" description="Peptidase A2" evidence="2">
    <location>
        <begin position="66"/>
        <end position="146"/>
    </location>
</feature>
<accession>A0A9N9MFE5</accession>
<proteinExistence type="predicted"/>
<dbReference type="SUPFAM" id="SSF50630">
    <property type="entry name" value="Acid proteases"/>
    <property type="match status" value="1"/>
</dbReference>
<name>A0A9N9MFE5_9CUCU</name>
<protein>
    <recommendedName>
        <fullName evidence="2">Peptidase A2 domain-containing protein</fullName>
    </recommendedName>
</protein>
<gene>
    <name evidence="3" type="ORF">CEUTPL_LOCUS2156</name>
</gene>
<dbReference type="Proteomes" id="UP001152799">
    <property type="component" value="Chromosome 10"/>
</dbReference>
<dbReference type="GO" id="GO:0006508">
    <property type="term" value="P:proteolysis"/>
    <property type="evidence" value="ECO:0007669"/>
    <property type="project" value="InterPro"/>
</dbReference>
<evidence type="ECO:0000313" key="4">
    <source>
        <dbReference type="Proteomes" id="UP001152799"/>
    </source>
</evidence>
<sequence length="153" mass="17223">MCRSKFVKSVEVNSTDIESDELSNEKLCENAERDSSYYNSNIAKIRNISHVSKPSTVNLNIFNDDVCFKIDSGADETVIATKTYRNLKKNKDLNLESIETRLMGPGDAELKVKGIIKVPLIKCNGVKRHVKMFVVRTSENLLGRPVIGKLKMM</sequence>
<dbReference type="EMBL" id="OU892286">
    <property type="protein sequence ID" value="CAG9761453.1"/>
    <property type="molecule type" value="Genomic_DNA"/>
</dbReference>
<dbReference type="AlphaFoldDB" id="A0A9N9MFE5"/>
<dbReference type="GO" id="GO:0004190">
    <property type="term" value="F:aspartic-type endopeptidase activity"/>
    <property type="evidence" value="ECO:0007669"/>
    <property type="project" value="InterPro"/>
</dbReference>
<evidence type="ECO:0000313" key="3">
    <source>
        <dbReference type="EMBL" id="CAG9761453.1"/>
    </source>
</evidence>